<dbReference type="InParanoid" id="A0A0C3NRI2"/>
<feature type="compositionally biased region" description="Polar residues" evidence="1">
    <location>
        <begin position="112"/>
        <end position="126"/>
    </location>
</feature>
<feature type="region of interest" description="Disordered" evidence="1">
    <location>
        <begin position="13"/>
        <end position="41"/>
    </location>
</feature>
<reference evidence="2 3" key="1">
    <citation type="submission" date="2014-04" db="EMBL/GenBank/DDBJ databases">
        <authorList>
            <consortium name="DOE Joint Genome Institute"/>
            <person name="Kuo A."/>
            <person name="Kohler A."/>
            <person name="Costa M.D."/>
            <person name="Nagy L.G."/>
            <person name="Floudas D."/>
            <person name="Copeland A."/>
            <person name="Barry K.W."/>
            <person name="Cichocki N."/>
            <person name="Veneault-Fourrey C."/>
            <person name="LaButti K."/>
            <person name="Lindquist E.A."/>
            <person name="Lipzen A."/>
            <person name="Lundell T."/>
            <person name="Morin E."/>
            <person name="Murat C."/>
            <person name="Sun H."/>
            <person name="Tunlid A."/>
            <person name="Henrissat B."/>
            <person name="Grigoriev I.V."/>
            <person name="Hibbett D.S."/>
            <person name="Martin F."/>
            <person name="Nordberg H.P."/>
            <person name="Cantor M.N."/>
            <person name="Hua S.X."/>
        </authorList>
    </citation>
    <scope>NUCLEOTIDE SEQUENCE [LARGE SCALE GENOMIC DNA]</scope>
    <source>
        <strain evidence="2 3">Marx 270</strain>
    </source>
</reference>
<accession>A0A0C3NRI2</accession>
<gene>
    <name evidence="2" type="ORF">M404DRAFT_27100</name>
</gene>
<feature type="compositionally biased region" description="Basic and acidic residues" evidence="1">
    <location>
        <begin position="62"/>
        <end position="74"/>
    </location>
</feature>
<feature type="compositionally biased region" description="Basic and acidic residues" evidence="1">
    <location>
        <begin position="238"/>
        <end position="250"/>
    </location>
</feature>
<protein>
    <submittedName>
        <fullName evidence="2">Uncharacterized protein</fullName>
    </submittedName>
</protein>
<evidence type="ECO:0000313" key="3">
    <source>
        <dbReference type="Proteomes" id="UP000054217"/>
    </source>
</evidence>
<dbReference type="OrthoDB" id="3055857at2759"/>
<dbReference type="HOGENOM" id="CLU_987373_0_0_1"/>
<evidence type="ECO:0000313" key="2">
    <source>
        <dbReference type="EMBL" id="KIO03475.1"/>
    </source>
</evidence>
<name>A0A0C3NRI2_PISTI</name>
<dbReference type="EMBL" id="KN831976">
    <property type="protein sequence ID" value="KIO03475.1"/>
    <property type="molecule type" value="Genomic_DNA"/>
</dbReference>
<feature type="region of interest" description="Disordered" evidence="1">
    <location>
        <begin position="62"/>
        <end position="258"/>
    </location>
</feature>
<sequence>MMAGVMKVKVTYAKKRRRAHDDGKTPSSPLEALPPEMDSISRTEMVRRLLKRSRHTLRVTKCDDHTRPAPDERTGGQVKHSNGRVWVAKRVQGSPSSDTRGLGSAEPPKPIQRSSSITERNVSHTLESPFRPGTITRPISCSINKKPAQPRWSKSSRTVSSTLKENRTRRVSRKGIISASDNDRRRPKKPATHQHNPSTAPSSKTLRTPEGLECRSPNGPFVGSLPQFQSTPPPPRGDNGRRTSVNERSHKAASKNWEASSDELNLIAGKMWYDFQTTPGGV</sequence>
<reference evidence="3" key="2">
    <citation type="submission" date="2015-01" db="EMBL/GenBank/DDBJ databases">
        <title>Evolutionary Origins and Diversification of the Mycorrhizal Mutualists.</title>
        <authorList>
            <consortium name="DOE Joint Genome Institute"/>
            <consortium name="Mycorrhizal Genomics Consortium"/>
            <person name="Kohler A."/>
            <person name="Kuo A."/>
            <person name="Nagy L.G."/>
            <person name="Floudas D."/>
            <person name="Copeland A."/>
            <person name="Barry K.W."/>
            <person name="Cichocki N."/>
            <person name="Veneault-Fourrey C."/>
            <person name="LaButti K."/>
            <person name="Lindquist E.A."/>
            <person name="Lipzen A."/>
            <person name="Lundell T."/>
            <person name="Morin E."/>
            <person name="Murat C."/>
            <person name="Riley R."/>
            <person name="Ohm R."/>
            <person name="Sun H."/>
            <person name="Tunlid A."/>
            <person name="Henrissat B."/>
            <person name="Grigoriev I.V."/>
            <person name="Hibbett D.S."/>
            <person name="Martin F."/>
        </authorList>
    </citation>
    <scope>NUCLEOTIDE SEQUENCE [LARGE SCALE GENOMIC DNA]</scope>
    <source>
        <strain evidence="3">Marx 270</strain>
    </source>
</reference>
<organism evidence="2 3">
    <name type="scientific">Pisolithus tinctorius Marx 270</name>
    <dbReference type="NCBI Taxonomy" id="870435"/>
    <lineage>
        <taxon>Eukaryota</taxon>
        <taxon>Fungi</taxon>
        <taxon>Dikarya</taxon>
        <taxon>Basidiomycota</taxon>
        <taxon>Agaricomycotina</taxon>
        <taxon>Agaricomycetes</taxon>
        <taxon>Agaricomycetidae</taxon>
        <taxon>Boletales</taxon>
        <taxon>Sclerodermatineae</taxon>
        <taxon>Pisolithaceae</taxon>
        <taxon>Pisolithus</taxon>
    </lineage>
</organism>
<dbReference type="Proteomes" id="UP000054217">
    <property type="component" value="Unassembled WGS sequence"/>
</dbReference>
<feature type="compositionally biased region" description="Polar residues" evidence="1">
    <location>
        <begin position="152"/>
        <end position="163"/>
    </location>
</feature>
<feature type="compositionally biased region" description="Polar residues" evidence="1">
    <location>
        <begin position="193"/>
        <end position="206"/>
    </location>
</feature>
<keyword evidence="3" id="KW-1185">Reference proteome</keyword>
<dbReference type="AlphaFoldDB" id="A0A0C3NRI2"/>
<evidence type="ECO:0000256" key="1">
    <source>
        <dbReference type="SAM" id="MobiDB-lite"/>
    </source>
</evidence>
<proteinExistence type="predicted"/>